<evidence type="ECO:0000256" key="2">
    <source>
        <dbReference type="PROSITE-ProRule" id="PRU00176"/>
    </source>
</evidence>
<dbReference type="PANTHER" id="PTHR11176:SF56">
    <property type="entry name" value="RRM DOMAIN-CONTAINING PROTEIN"/>
    <property type="match status" value="1"/>
</dbReference>
<keyword evidence="1 2" id="KW-0694">RNA-binding</keyword>
<dbReference type="Proteomes" id="UP000636800">
    <property type="component" value="Chromosome 3"/>
</dbReference>
<gene>
    <name evidence="4" type="ORF">HPP92_006741</name>
</gene>
<keyword evidence="5" id="KW-1185">Reference proteome</keyword>
<proteinExistence type="predicted"/>
<dbReference type="SUPFAM" id="SSF54928">
    <property type="entry name" value="RNA-binding domain, RBD"/>
    <property type="match status" value="1"/>
</dbReference>
<dbReference type="PROSITE" id="PS50102">
    <property type="entry name" value="RRM"/>
    <property type="match status" value="1"/>
</dbReference>
<protein>
    <recommendedName>
        <fullName evidence="3">RRM domain-containing protein</fullName>
    </recommendedName>
</protein>
<dbReference type="Pfam" id="PF00076">
    <property type="entry name" value="RRM_1"/>
    <property type="match status" value="1"/>
</dbReference>
<evidence type="ECO:0000313" key="4">
    <source>
        <dbReference type="EMBL" id="KAG0487930.1"/>
    </source>
</evidence>
<dbReference type="Gene3D" id="3.30.70.330">
    <property type="match status" value="1"/>
</dbReference>
<sequence length="242" mass="25476">MGVLENSPSPAPAGATALTKVFVGGLAWETQKAALLDHFGKFGEILEAVVISDKLTGRSKGYGFVTFRNPEAAKKACEDATPVINGRRTNCNLASLGSRQTAGKFSPPVTPSPPPLNHQVGHPQPWYFPAGSTPPVRSSSPFHRGVLPLYATSPYGYTSSYIAATNLGYNTKFSEAAVAGSYLPGMMIPGSVMQLYPPYPLRYICPATGQHGVATVPAFGTKPIEVRPPTGTALAKCGGILR</sequence>
<evidence type="ECO:0000259" key="3">
    <source>
        <dbReference type="PROSITE" id="PS50102"/>
    </source>
</evidence>
<organism evidence="4 5">
    <name type="scientific">Vanilla planifolia</name>
    <name type="common">Vanilla</name>
    <dbReference type="NCBI Taxonomy" id="51239"/>
    <lineage>
        <taxon>Eukaryota</taxon>
        <taxon>Viridiplantae</taxon>
        <taxon>Streptophyta</taxon>
        <taxon>Embryophyta</taxon>
        <taxon>Tracheophyta</taxon>
        <taxon>Spermatophyta</taxon>
        <taxon>Magnoliopsida</taxon>
        <taxon>Liliopsida</taxon>
        <taxon>Asparagales</taxon>
        <taxon>Orchidaceae</taxon>
        <taxon>Vanilloideae</taxon>
        <taxon>Vanilleae</taxon>
        <taxon>Vanilla</taxon>
    </lineage>
</organism>
<evidence type="ECO:0000313" key="5">
    <source>
        <dbReference type="Proteomes" id="UP000636800"/>
    </source>
</evidence>
<reference evidence="4 5" key="1">
    <citation type="journal article" date="2020" name="Nat. Food">
        <title>A phased Vanilla planifolia genome enables genetic improvement of flavour and production.</title>
        <authorList>
            <person name="Hasing T."/>
            <person name="Tang H."/>
            <person name="Brym M."/>
            <person name="Khazi F."/>
            <person name="Huang T."/>
            <person name="Chambers A.H."/>
        </authorList>
    </citation>
    <scope>NUCLEOTIDE SEQUENCE [LARGE SCALE GENOMIC DNA]</scope>
    <source>
        <tissue evidence="4">Leaf</tissue>
    </source>
</reference>
<dbReference type="InterPro" id="IPR000504">
    <property type="entry name" value="RRM_dom"/>
</dbReference>
<dbReference type="InterPro" id="IPR012677">
    <property type="entry name" value="Nucleotide-bd_a/b_plait_sf"/>
</dbReference>
<feature type="domain" description="RRM" evidence="3">
    <location>
        <begin position="19"/>
        <end position="96"/>
    </location>
</feature>
<dbReference type="EMBL" id="JADCNL010000003">
    <property type="protein sequence ID" value="KAG0487930.1"/>
    <property type="molecule type" value="Genomic_DNA"/>
</dbReference>
<accession>A0A835V8R2</accession>
<dbReference type="InterPro" id="IPR035979">
    <property type="entry name" value="RBD_domain_sf"/>
</dbReference>
<name>A0A835V8R2_VANPL</name>
<dbReference type="GO" id="GO:0003723">
    <property type="term" value="F:RNA binding"/>
    <property type="evidence" value="ECO:0007669"/>
    <property type="project" value="UniProtKB-UniRule"/>
</dbReference>
<evidence type="ECO:0000256" key="1">
    <source>
        <dbReference type="ARBA" id="ARBA00022884"/>
    </source>
</evidence>
<comment type="caution">
    <text evidence="4">The sequence shown here is derived from an EMBL/GenBank/DDBJ whole genome shotgun (WGS) entry which is preliminary data.</text>
</comment>
<dbReference type="SMART" id="SM00360">
    <property type="entry name" value="RRM"/>
    <property type="match status" value="1"/>
</dbReference>
<dbReference type="PANTHER" id="PTHR11176">
    <property type="entry name" value="BOULE-RELATED"/>
    <property type="match status" value="1"/>
</dbReference>
<dbReference type="AlphaFoldDB" id="A0A835V8R2"/>